<feature type="region of interest" description="Disordered" evidence="1">
    <location>
        <begin position="20"/>
        <end position="46"/>
    </location>
</feature>
<proteinExistence type="predicted"/>
<dbReference type="EMBL" id="JAIWOZ010000006">
    <property type="protein sequence ID" value="KAH6603794.1"/>
    <property type="molecule type" value="Genomic_DNA"/>
</dbReference>
<sequence length="179" mass="18945">MASGPNQNFGNLGLGQPINPLLSFNNPGPASNPPWRSSPNRDFPTIPNTFTGPLVSVTDGAHVGLALDGQSRHIPGGYVGVNNDNVGARLGYIPHSNDGKKVFGEVAGSVTDTTRLYGGAQSSFDSKGLADTGAWLGVSKDFNKDLTAGVQVERSLSRDNFPQNGQPDTNVKFWALFKF</sequence>
<dbReference type="Proteomes" id="UP000827724">
    <property type="component" value="Unassembled WGS sequence"/>
</dbReference>
<comment type="caution">
    <text evidence="2">The sequence shown here is derived from an EMBL/GenBank/DDBJ whole genome shotgun (WGS) entry which is preliminary data.</text>
</comment>
<evidence type="ECO:0000313" key="2">
    <source>
        <dbReference type="EMBL" id="KAH6603794.1"/>
    </source>
</evidence>
<feature type="compositionally biased region" description="Polar residues" evidence="1">
    <location>
        <begin position="22"/>
        <end position="46"/>
    </location>
</feature>
<gene>
    <name evidence="2" type="ORF">Trco_007240</name>
</gene>
<evidence type="ECO:0000313" key="3">
    <source>
        <dbReference type="Proteomes" id="UP000827724"/>
    </source>
</evidence>
<protein>
    <submittedName>
        <fullName evidence="2">Uncharacterized protein</fullName>
    </submittedName>
</protein>
<dbReference type="AlphaFoldDB" id="A0A9P8QFS6"/>
<reference evidence="2" key="1">
    <citation type="submission" date="2021-08" db="EMBL/GenBank/DDBJ databases">
        <title>Chromosome-Level Trichoderma cornu-damae using Hi-C Data.</title>
        <authorList>
            <person name="Kim C.S."/>
        </authorList>
    </citation>
    <scope>NUCLEOTIDE SEQUENCE</scope>
    <source>
        <strain evidence="2">KA19-0412C</strain>
    </source>
</reference>
<evidence type="ECO:0000256" key="1">
    <source>
        <dbReference type="SAM" id="MobiDB-lite"/>
    </source>
</evidence>
<keyword evidence="3" id="KW-1185">Reference proteome</keyword>
<accession>A0A9P8QFS6</accession>
<organism evidence="2 3">
    <name type="scientific">Trichoderma cornu-damae</name>
    <dbReference type="NCBI Taxonomy" id="654480"/>
    <lineage>
        <taxon>Eukaryota</taxon>
        <taxon>Fungi</taxon>
        <taxon>Dikarya</taxon>
        <taxon>Ascomycota</taxon>
        <taxon>Pezizomycotina</taxon>
        <taxon>Sordariomycetes</taxon>
        <taxon>Hypocreomycetidae</taxon>
        <taxon>Hypocreales</taxon>
        <taxon>Hypocreaceae</taxon>
        <taxon>Trichoderma</taxon>
    </lineage>
</organism>
<name>A0A9P8QFS6_9HYPO</name>
<dbReference type="OrthoDB" id="10525345at2759"/>